<evidence type="ECO:0000313" key="2">
    <source>
        <dbReference type="Proteomes" id="UP001266305"/>
    </source>
</evidence>
<gene>
    <name evidence="1" type="ORF">P7K49_039681</name>
</gene>
<comment type="caution">
    <text evidence="1">The sequence shown here is derived from an EMBL/GenBank/DDBJ whole genome shotgun (WGS) entry which is preliminary data.</text>
</comment>
<feature type="non-terminal residue" evidence="1">
    <location>
        <position position="1"/>
    </location>
</feature>
<reference evidence="1 2" key="1">
    <citation type="submission" date="2023-05" db="EMBL/GenBank/DDBJ databases">
        <title>B98-5 Cell Line De Novo Hybrid Assembly: An Optical Mapping Approach.</title>
        <authorList>
            <person name="Kananen K."/>
            <person name="Auerbach J.A."/>
            <person name="Kautto E."/>
            <person name="Blachly J.S."/>
        </authorList>
    </citation>
    <scope>NUCLEOTIDE SEQUENCE [LARGE SCALE GENOMIC DNA]</scope>
    <source>
        <strain evidence="1">B95-8</strain>
        <tissue evidence="1">Cell line</tissue>
    </source>
</reference>
<name>A0ABQ9TB80_SAGOE</name>
<accession>A0ABQ9TB80</accession>
<organism evidence="1 2">
    <name type="scientific">Saguinus oedipus</name>
    <name type="common">Cotton-top tamarin</name>
    <name type="synonym">Oedipomidas oedipus</name>
    <dbReference type="NCBI Taxonomy" id="9490"/>
    <lineage>
        <taxon>Eukaryota</taxon>
        <taxon>Metazoa</taxon>
        <taxon>Chordata</taxon>
        <taxon>Craniata</taxon>
        <taxon>Vertebrata</taxon>
        <taxon>Euteleostomi</taxon>
        <taxon>Mammalia</taxon>
        <taxon>Eutheria</taxon>
        <taxon>Euarchontoglires</taxon>
        <taxon>Primates</taxon>
        <taxon>Haplorrhini</taxon>
        <taxon>Platyrrhini</taxon>
        <taxon>Cebidae</taxon>
        <taxon>Callitrichinae</taxon>
        <taxon>Saguinus</taxon>
    </lineage>
</organism>
<dbReference type="Proteomes" id="UP001266305">
    <property type="component" value="Unassembled WGS sequence"/>
</dbReference>
<dbReference type="EMBL" id="JASSZA010000227">
    <property type="protein sequence ID" value="KAK2081487.1"/>
    <property type="molecule type" value="Genomic_DNA"/>
</dbReference>
<protein>
    <submittedName>
        <fullName evidence="1">Uncharacterized protein</fullName>
    </submittedName>
</protein>
<evidence type="ECO:0000313" key="1">
    <source>
        <dbReference type="EMBL" id="KAK2081487.1"/>
    </source>
</evidence>
<feature type="non-terminal residue" evidence="1">
    <location>
        <position position="64"/>
    </location>
</feature>
<sequence length="64" mass="7117">WYAHLTQQIIVVGGIRGEGGIVTLFKKSVDAKYVVCDVPVREDPVFAPLARVWANGTGFIEKWD</sequence>
<proteinExistence type="predicted"/>
<keyword evidence="2" id="KW-1185">Reference proteome</keyword>